<sequence>MKHIKKLLVLFLVINVFNSCTEEEVSYALEDISAPTNVKAIFNVSQDDTGTVTITPTAEGASTFEIYFGDVENETPTTASPGEMVSHVYGEGEFSLRVVAIGMTGLKSELVRIVTISFSAPTDLDFTAEISNTDPFEVSVTPTATNATVYDVYFGDVENEEPTTIMDSESAVHVYAEVGDYDVRVVARGAGAATIELTKTVTISGASNAVSLPITFDDATVNYAFGTFNGTSFEVVDNPDLSGANAVASMVGAITNSGSQWEGGAFNLGTPVDFAGDNKTITMKLWSDVTVPVLLKFEGGVNGERQNEVVVTHGGTGWEDLSFDFATNAIKSYIDGTQGVGEPFVPTGQYATLVMFIDGPGTTAGTFYWDDIAQEAAAAAGKPEIPIDMESASLDYTWNGFGSVDFGPIPAAVINNPDKSGINTSNKVLEIQKQSGAQVWAGASLDLAGPVDFANGTTIKMKVWSPRIGTKILFKMEDSTSPPDGNGNPTTVVEVITSSTVAMAWEELTFDLTTFGAFSSSNSYDRVIIFPDFDNGGQGEDFYFDDIIQTNGSGGGSSSGKVSFPVDFETPGTGAAATWIVFEADTAPLEIVSNPNASGLNTSNTVAKLTATPTNAPYAGTITSLETPFVLSTSNSVVKMMVFKDKIGPVGVKLAKGEGTVDEIKVNNTKIGEWEELTFDFTSKIGSPEANGIDALVVFPDFENRTSTSVTYFDNITLNASTGGGGGGSSRAEIPTLDFEGAESMDGAFDAGATGATVSNPVSGGINTSANVYAFNKVANSAWYSGTFKIYGQDIELATKKTFSLKVYSPKAGINVRFQLEKEGVGGSGFSVDQTVSTANEWVTLTYDFSSINAANAYDKIVVFLDFDDVAQAPGDGTIYYIDDITQQ</sequence>
<dbReference type="Proteomes" id="UP001549773">
    <property type="component" value="Unassembled WGS sequence"/>
</dbReference>
<dbReference type="InterPro" id="IPR013783">
    <property type="entry name" value="Ig-like_fold"/>
</dbReference>
<evidence type="ECO:0000313" key="4">
    <source>
        <dbReference type="Proteomes" id="UP001549773"/>
    </source>
</evidence>
<accession>A0ABV2TSE0</accession>
<evidence type="ECO:0000259" key="2">
    <source>
        <dbReference type="SMART" id="SM00089"/>
    </source>
</evidence>
<gene>
    <name evidence="3" type="ORF">ABXZ32_02185</name>
</gene>
<name>A0ABV2TSE0_9FLAO</name>
<reference evidence="3 4" key="1">
    <citation type="submission" date="2024-07" db="EMBL/GenBank/DDBJ databases">
        <title>The genome sequence of type strain Sediminicola luteus GDMCC 1.2596T.</title>
        <authorList>
            <person name="Liu Y."/>
        </authorList>
    </citation>
    <scope>NUCLEOTIDE SEQUENCE [LARGE SCALE GENOMIC DNA]</scope>
    <source>
        <strain evidence="3 4">GDMCC 1.2596</strain>
    </source>
</reference>
<dbReference type="SUPFAM" id="SSF49299">
    <property type="entry name" value="PKD domain"/>
    <property type="match status" value="1"/>
</dbReference>
<keyword evidence="4" id="KW-1185">Reference proteome</keyword>
<dbReference type="Gene3D" id="2.60.40.10">
    <property type="entry name" value="Immunoglobulins"/>
    <property type="match status" value="1"/>
</dbReference>
<feature type="signal peptide" evidence="1">
    <location>
        <begin position="1"/>
        <end position="21"/>
    </location>
</feature>
<feature type="chain" id="PRO_5047418848" description="PKD/Chitinase domain-containing protein" evidence="1">
    <location>
        <begin position="22"/>
        <end position="888"/>
    </location>
</feature>
<feature type="domain" description="PKD/Chitinase" evidence="2">
    <location>
        <begin position="123"/>
        <end position="206"/>
    </location>
</feature>
<dbReference type="EMBL" id="JBEWYP010000001">
    <property type="protein sequence ID" value="MET7028183.1"/>
    <property type="molecule type" value="Genomic_DNA"/>
</dbReference>
<dbReference type="RefSeq" id="WP_354617045.1">
    <property type="nucleotide sequence ID" value="NZ_JBEWYP010000001.1"/>
</dbReference>
<dbReference type="InterPro" id="IPR022409">
    <property type="entry name" value="PKD/Chitinase_dom"/>
</dbReference>
<evidence type="ECO:0000313" key="3">
    <source>
        <dbReference type="EMBL" id="MET7028183.1"/>
    </source>
</evidence>
<feature type="domain" description="PKD/Chitinase" evidence="2">
    <location>
        <begin position="39"/>
        <end position="119"/>
    </location>
</feature>
<dbReference type="InterPro" id="IPR035986">
    <property type="entry name" value="PKD_dom_sf"/>
</dbReference>
<evidence type="ECO:0000256" key="1">
    <source>
        <dbReference type="SAM" id="SignalP"/>
    </source>
</evidence>
<proteinExistence type="predicted"/>
<dbReference type="Gene3D" id="2.60.120.260">
    <property type="entry name" value="Galactose-binding domain-like"/>
    <property type="match status" value="1"/>
</dbReference>
<protein>
    <recommendedName>
        <fullName evidence="2">PKD/Chitinase domain-containing protein</fullName>
    </recommendedName>
</protein>
<keyword evidence="1" id="KW-0732">Signal</keyword>
<organism evidence="3 4">
    <name type="scientific">Sediminicola luteus</name>
    <dbReference type="NCBI Taxonomy" id="319238"/>
    <lineage>
        <taxon>Bacteria</taxon>
        <taxon>Pseudomonadati</taxon>
        <taxon>Bacteroidota</taxon>
        <taxon>Flavobacteriia</taxon>
        <taxon>Flavobacteriales</taxon>
        <taxon>Flavobacteriaceae</taxon>
        <taxon>Sediminicola</taxon>
    </lineage>
</organism>
<dbReference type="SMART" id="SM00089">
    <property type="entry name" value="PKD"/>
    <property type="match status" value="2"/>
</dbReference>
<comment type="caution">
    <text evidence="3">The sequence shown here is derived from an EMBL/GenBank/DDBJ whole genome shotgun (WGS) entry which is preliminary data.</text>
</comment>